<keyword evidence="3" id="KW-1185">Reference proteome</keyword>
<evidence type="ECO:0000313" key="2">
    <source>
        <dbReference type="EMBL" id="MPC97072.1"/>
    </source>
</evidence>
<dbReference type="Proteomes" id="UP000324222">
    <property type="component" value="Unassembled WGS sequence"/>
</dbReference>
<proteinExistence type="predicted"/>
<dbReference type="EMBL" id="VSRR010108502">
    <property type="protein sequence ID" value="MPC97072.1"/>
    <property type="molecule type" value="Genomic_DNA"/>
</dbReference>
<dbReference type="AlphaFoldDB" id="A0A5B7JLL8"/>
<feature type="region of interest" description="Disordered" evidence="1">
    <location>
        <begin position="1"/>
        <end position="38"/>
    </location>
</feature>
<reference evidence="2 3" key="1">
    <citation type="submission" date="2019-05" db="EMBL/GenBank/DDBJ databases">
        <title>Another draft genome of Portunus trituberculatus and its Hox gene families provides insights of decapod evolution.</title>
        <authorList>
            <person name="Jeong J.-H."/>
            <person name="Song I."/>
            <person name="Kim S."/>
            <person name="Choi T."/>
            <person name="Kim D."/>
            <person name="Ryu S."/>
            <person name="Kim W."/>
        </authorList>
    </citation>
    <scope>NUCLEOTIDE SEQUENCE [LARGE SCALE GENOMIC DNA]</scope>
    <source>
        <tissue evidence="2">Muscle</tissue>
    </source>
</reference>
<gene>
    <name evidence="2" type="ORF">E2C01_092362</name>
</gene>
<organism evidence="2 3">
    <name type="scientific">Portunus trituberculatus</name>
    <name type="common">Swimming crab</name>
    <name type="synonym">Neptunus trituberculatus</name>
    <dbReference type="NCBI Taxonomy" id="210409"/>
    <lineage>
        <taxon>Eukaryota</taxon>
        <taxon>Metazoa</taxon>
        <taxon>Ecdysozoa</taxon>
        <taxon>Arthropoda</taxon>
        <taxon>Crustacea</taxon>
        <taxon>Multicrustacea</taxon>
        <taxon>Malacostraca</taxon>
        <taxon>Eumalacostraca</taxon>
        <taxon>Eucarida</taxon>
        <taxon>Decapoda</taxon>
        <taxon>Pleocyemata</taxon>
        <taxon>Brachyura</taxon>
        <taxon>Eubrachyura</taxon>
        <taxon>Portunoidea</taxon>
        <taxon>Portunidae</taxon>
        <taxon>Portuninae</taxon>
        <taxon>Portunus</taxon>
    </lineage>
</organism>
<accession>A0A5B7JLL8</accession>
<evidence type="ECO:0000256" key="1">
    <source>
        <dbReference type="SAM" id="MobiDB-lite"/>
    </source>
</evidence>
<protein>
    <submittedName>
        <fullName evidence="2">Uncharacterized protein</fullName>
    </submittedName>
</protein>
<comment type="caution">
    <text evidence="2">The sequence shown here is derived from an EMBL/GenBank/DDBJ whole genome shotgun (WGS) entry which is preliminary data.</text>
</comment>
<sequence>MDHGMLGPTPHTQHPPSSLSLPDITHLSEPSPNTQPLVSLPLSPLVLPTCTCAIFPASHPPLLSSNTSPLPSPLTAAAAGASAAGEMHDSHLRNTTRSQTTQVAGLAWG</sequence>
<name>A0A5B7JLL8_PORTR</name>
<feature type="compositionally biased region" description="Polar residues" evidence="1">
    <location>
        <begin position="10"/>
        <end position="20"/>
    </location>
</feature>
<feature type="compositionally biased region" description="Polar residues" evidence="1">
    <location>
        <begin position="93"/>
        <end position="103"/>
    </location>
</feature>
<evidence type="ECO:0000313" key="3">
    <source>
        <dbReference type="Proteomes" id="UP000324222"/>
    </source>
</evidence>
<feature type="compositionally biased region" description="Low complexity" evidence="1">
    <location>
        <begin position="73"/>
        <end position="85"/>
    </location>
</feature>
<feature type="region of interest" description="Disordered" evidence="1">
    <location>
        <begin position="73"/>
        <end position="109"/>
    </location>
</feature>